<accession>A0ACB5TNG8</accession>
<sequence length="295" mass="34738">MFCTTLQQKVGTLLPLVPNCMLLTTTCFERRISAVTAPRLNEPRYHIDKENDILVIHKSPLNKFKDKNGTFDLEYLINSKDLTSLDEKLLACYRMLVRLKKFSHDKSYFRLFFQKYIKMRFRENYSLRRKIILNCFNNNDIMKNNINSDVNSSGTVMTFQELTEKEILNRLINTINFVNNAGLHTDSKVNQNKEAMIIRSILEYENSKLKSRMLKQFDLFNIDSFYNSYITSRNLKTDDIALRMIDDSSYRYFKRIEKDLNSPNLPVKNNATAVSTIIEYERNLILLNETSKLIL</sequence>
<keyword evidence="2" id="KW-1185">Reference proteome</keyword>
<gene>
    <name evidence="1" type="ORF">Cboi01_000262200</name>
</gene>
<protein>
    <submittedName>
        <fullName evidence="1">Unnamed protein product</fullName>
    </submittedName>
</protein>
<organism evidence="1 2">
    <name type="scientific">Candida boidinii</name>
    <name type="common">Yeast</name>
    <dbReference type="NCBI Taxonomy" id="5477"/>
    <lineage>
        <taxon>Eukaryota</taxon>
        <taxon>Fungi</taxon>
        <taxon>Dikarya</taxon>
        <taxon>Ascomycota</taxon>
        <taxon>Saccharomycotina</taxon>
        <taxon>Pichiomycetes</taxon>
        <taxon>Pichiales</taxon>
        <taxon>Pichiaceae</taxon>
        <taxon>Ogataea</taxon>
        <taxon>Ogataea/Candida clade</taxon>
    </lineage>
</organism>
<proteinExistence type="predicted"/>
<reference evidence="1" key="1">
    <citation type="submission" date="2023-04" db="EMBL/GenBank/DDBJ databases">
        <title>Candida boidinii NBRC 1967.</title>
        <authorList>
            <person name="Ichikawa N."/>
            <person name="Sato H."/>
            <person name="Tonouchi N."/>
        </authorList>
    </citation>
    <scope>NUCLEOTIDE SEQUENCE</scope>
    <source>
        <strain evidence="1">NBRC 1967</strain>
    </source>
</reference>
<dbReference type="EMBL" id="BSXV01001228">
    <property type="protein sequence ID" value="GME92180.1"/>
    <property type="molecule type" value="Genomic_DNA"/>
</dbReference>
<dbReference type="Proteomes" id="UP001165101">
    <property type="component" value="Unassembled WGS sequence"/>
</dbReference>
<comment type="caution">
    <text evidence="1">The sequence shown here is derived from an EMBL/GenBank/DDBJ whole genome shotgun (WGS) entry which is preliminary data.</text>
</comment>
<evidence type="ECO:0000313" key="2">
    <source>
        <dbReference type="Proteomes" id="UP001165101"/>
    </source>
</evidence>
<name>A0ACB5TNG8_CANBO</name>
<evidence type="ECO:0000313" key="1">
    <source>
        <dbReference type="EMBL" id="GME92180.1"/>
    </source>
</evidence>